<proteinExistence type="predicted"/>
<dbReference type="Pfam" id="PF10633">
    <property type="entry name" value="NPCBM_assoc"/>
    <property type="match status" value="1"/>
</dbReference>
<dbReference type="Proteomes" id="UP000215355">
    <property type="component" value="Chromosome 1"/>
</dbReference>
<protein>
    <submittedName>
        <fullName evidence="3">NPCBM-associated, NEW3 domain of alpha-galactosidase</fullName>
    </submittedName>
</protein>
<evidence type="ECO:0000256" key="1">
    <source>
        <dbReference type="SAM" id="Phobius"/>
    </source>
</evidence>
<name>A0AAJ4XEY8_9SPHI</name>
<reference evidence="3 4" key="1">
    <citation type="submission" date="2017-06" db="EMBL/GenBank/DDBJ databases">
        <authorList>
            <consortium name="Pathogen Informatics"/>
        </authorList>
    </citation>
    <scope>NUCLEOTIDE SEQUENCE [LARGE SCALE GENOMIC DNA]</scope>
    <source>
        <strain evidence="3 4">NCTC12149</strain>
    </source>
</reference>
<keyword evidence="1" id="KW-1133">Transmembrane helix</keyword>
<evidence type="ECO:0000313" key="3">
    <source>
        <dbReference type="EMBL" id="SNV63644.1"/>
    </source>
</evidence>
<dbReference type="KEGG" id="smiz:4412673_03888"/>
<evidence type="ECO:0000313" key="4">
    <source>
        <dbReference type="Proteomes" id="UP000215355"/>
    </source>
</evidence>
<dbReference type="EMBL" id="LT906468">
    <property type="protein sequence ID" value="SNV63644.1"/>
    <property type="molecule type" value="Genomic_DNA"/>
</dbReference>
<dbReference type="Gene3D" id="2.60.40.10">
    <property type="entry name" value="Immunoglobulins"/>
    <property type="match status" value="1"/>
</dbReference>
<accession>A0AAJ4XEY8</accession>
<dbReference type="AlphaFoldDB" id="A0AAJ4XEY8"/>
<feature type="domain" description="Alpha-galactosidase NEW3" evidence="2">
    <location>
        <begin position="167"/>
        <end position="240"/>
    </location>
</feature>
<keyword evidence="1" id="KW-0812">Transmembrane</keyword>
<keyword evidence="1" id="KW-0472">Membrane</keyword>
<dbReference type="PANTHER" id="PTHR39198:SF1">
    <property type="entry name" value="ALPHA-GALACTOSIDASE NEW3 DOMAIN-CONTAINING PROTEIN"/>
    <property type="match status" value="1"/>
</dbReference>
<dbReference type="InterPro" id="IPR013783">
    <property type="entry name" value="Ig-like_fold"/>
</dbReference>
<organism evidence="3 4">
    <name type="scientific">Sphingobacterium mizutaii</name>
    <dbReference type="NCBI Taxonomy" id="1010"/>
    <lineage>
        <taxon>Bacteria</taxon>
        <taxon>Pseudomonadati</taxon>
        <taxon>Bacteroidota</taxon>
        <taxon>Sphingobacteriia</taxon>
        <taxon>Sphingobacteriales</taxon>
        <taxon>Sphingobacteriaceae</taxon>
        <taxon>Sphingobacterium</taxon>
    </lineage>
</organism>
<evidence type="ECO:0000259" key="2">
    <source>
        <dbReference type="Pfam" id="PF10633"/>
    </source>
</evidence>
<gene>
    <name evidence="3" type="ORF">SAMEA4412673_03888</name>
</gene>
<dbReference type="PANTHER" id="PTHR39198">
    <property type="entry name" value="HYPOTHETICAL MEMBRANE PROTEIN, CONSERVED"/>
    <property type="match status" value="1"/>
</dbReference>
<sequence>MLRETKFSRFQAKPFFILLIFMVIHSGYVLSQSNHIQTSSTQAPFRSRLMNVEAARNETFRYHATLENLSKTTKIYMLQAELPPGWLANFMVEGTPVRSLEMTAGKSYDINIEVNPSLLTPPGKTSFLILAISEMDTLKLPLEAVVKGSFNLDLSTPTGKLNEELVAGRKKELLFELKNSGSLPLTEIELSGLPPKSWTVTFEDAQVKELAPGKSITVKALIEVPEKSIAGDYVLKISAKNANVSAESAIRVQVRTSVWTGLWGIAIILISIASIFFLIRKFGRR</sequence>
<feature type="transmembrane region" description="Helical" evidence="1">
    <location>
        <begin position="258"/>
        <end position="279"/>
    </location>
</feature>
<dbReference type="InterPro" id="IPR018905">
    <property type="entry name" value="A-galactase_NEW3"/>
</dbReference>